<protein>
    <submittedName>
        <fullName evidence="2">Uncharacterized protein</fullName>
    </submittedName>
</protein>
<accession>A0AAD7K2S5</accession>
<dbReference type="AlphaFoldDB" id="A0AAD7K2S5"/>
<dbReference type="Proteomes" id="UP001215280">
    <property type="component" value="Unassembled WGS sequence"/>
</dbReference>
<gene>
    <name evidence="2" type="ORF">DFH07DRAFT_767157</name>
</gene>
<evidence type="ECO:0000313" key="2">
    <source>
        <dbReference type="EMBL" id="KAJ7775754.1"/>
    </source>
</evidence>
<feature type="region of interest" description="Disordered" evidence="1">
    <location>
        <begin position="60"/>
        <end position="89"/>
    </location>
</feature>
<feature type="compositionally biased region" description="Basic and acidic residues" evidence="1">
    <location>
        <begin position="60"/>
        <end position="75"/>
    </location>
</feature>
<comment type="caution">
    <text evidence="2">The sequence shown here is derived from an EMBL/GenBank/DDBJ whole genome shotgun (WGS) entry which is preliminary data.</text>
</comment>
<keyword evidence="3" id="KW-1185">Reference proteome</keyword>
<sequence length="167" mass="19389">MLYLRKAPRIQSTSYWPSISIRDGLNRSVRNQQQEGLLDMVMVGQWYTYHAPADIDKTRLKAREEVSDSEFKTDSTDMDEEDEKEPEKVSDALRAKLARMKPVRKKKMPRRRHDMTTYIFVGDEDVMLKAPGLKGLLSYTDSEVGMRESVSVESQPVAASWQVNWDW</sequence>
<evidence type="ECO:0000256" key="1">
    <source>
        <dbReference type="SAM" id="MobiDB-lite"/>
    </source>
</evidence>
<organism evidence="2 3">
    <name type="scientific">Mycena maculata</name>
    <dbReference type="NCBI Taxonomy" id="230809"/>
    <lineage>
        <taxon>Eukaryota</taxon>
        <taxon>Fungi</taxon>
        <taxon>Dikarya</taxon>
        <taxon>Basidiomycota</taxon>
        <taxon>Agaricomycotina</taxon>
        <taxon>Agaricomycetes</taxon>
        <taxon>Agaricomycetidae</taxon>
        <taxon>Agaricales</taxon>
        <taxon>Marasmiineae</taxon>
        <taxon>Mycenaceae</taxon>
        <taxon>Mycena</taxon>
    </lineage>
</organism>
<name>A0AAD7K2S5_9AGAR</name>
<proteinExistence type="predicted"/>
<evidence type="ECO:0000313" key="3">
    <source>
        <dbReference type="Proteomes" id="UP001215280"/>
    </source>
</evidence>
<dbReference type="EMBL" id="JARJLG010000014">
    <property type="protein sequence ID" value="KAJ7775754.1"/>
    <property type="molecule type" value="Genomic_DNA"/>
</dbReference>
<reference evidence="2" key="1">
    <citation type="submission" date="2023-03" db="EMBL/GenBank/DDBJ databases">
        <title>Massive genome expansion in bonnet fungi (Mycena s.s.) driven by repeated elements and novel gene families across ecological guilds.</title>
        <authorList>
            <consortium name="Lawrence Berkeley National Laboratory"/>
            <person name="Harder C.B."/>
            <person name="Miyauchi S."/>
            <person name="Viragh M."/>
            <person name="Kuo A."/>
            <person name="Thoen E."/>
            <person name="Andreopoulos B."/>
            <person name="Lu D."/>
            <person name="Skrede I."/>
            <person name="Drula E."/>
            <person name="Henrissat B."/>
            <person name="Morin E."/>
            <person name="Kohler A."/>
            <person name="Barry K."/>
            <person name="LaButti K."/>
            <person name="Morin E."/>
            <person name="Salamov A."/>
            <person name="Lipzen A."/>
            <person name="Mereny Z."/>
            <person name="Hegedus B."/>
            <person name="Baldrian P."/>
            <person name="Stursova M."/>
            <person name="Weitz H."/>
            <person name="Taylor A."/>
            <person name="Grigoriev I.V."/>
            <person name="Nagy L.G."/>
            <person name="Martin F."/>
            <person name="Kauserud H."/>
        </authorList>
    </citation>
    <scope>NUCLEOTIDE SEQUENCE</scope>
    <source>
        <strain evidence="2">CBHHK188m</strain>
    </source>
</reference>